<dbReference type="SUPFAM" id="SSF53850">
    <property type="entry name" value="Periplasmic binding protein-like II"/>
    <property type="match status" value="1"/>
</dbReference>
<protein>
    <recommendedName>
        <fullName evidence="2">prephenate dehydratase</fullName>
        <ecNumber evidence="2">4.2.1.51</ecNumber>
    </recommendedName>
</protein>
<evidence type="ECO:0000256" key="2">
    <source>
        <dbReference type="ARBA" id="ARBA00013147"/>
    </source>
</evidence>
<comment type="catalytic activity">
    <reaction evidence="7">
        <text>prephenate + H(+) = 3-phenylpyruvate + CO2 + H2O</text>
        <dbReference type="Rhea" id="RHEA:21648"/>
        <dbReference type="ChEBI" id="CHEBI:15377"/>
        <dbReference type="ChEBI" id="CHEBI:15378"/>
        <dbReference type="ChEBI" id="CHEBI:16526"/>
        <dbReference type="ChEBI" id="CHEBI:18005"/>
        <dbReference type="ChEBI" id="CHEBI:29934"/>
        <dbReference type="EC" id="4.2.1.51"/>
    </reaction>
</comment>
<keyword evidence="6" id="KW-0456">Lyase</keyword>
<feature type="domain" description="Prephenate dehydratase" evidence="9">
    <location>
        <begin position="7"/>
        <end position="182"/>
    </location>
</feature>
<dbReference type="SUPFAM" id="SSF55021">
    <property type="entry name" value="ACT-like"/>
    <property type="match status" value="1"/>
</dbReference>
<proteinExistence type="predicted"/>
<dbReference type="Pfam" id="PF00800">
    <property type="entry name" value="PDT"/>
    <property type="match status" value="1"/>
</dbReference>
<dbReference type="AlphaFoldDB" id="A0A7V0Z634"/>
<dbReference type="PANTHER" id="PTHR21022">
    <property type="entry name" value="PREPHENATE DEHYDRATASE P PROTEIN"/>
    <property type="match status" value="1"/>
</dbReference>
<dbReference type="Pfam" id="PF01842">
    <property type="entry name" value="ACT"/>
    <property type="match status" value="1"/>
</dbReference>
<dbReference type="GO" id="GO:0009094">
    <property type="term" value="P:L-phenylalanine biosynthetic process"/>
    <property type="evidence" value="ECO:0007669"/>
    <property type="project" value="UniProtKB-UniPathway"/>
</dbReference>
<dbReference type="PROSITE" id="PS51171">
    <property type="entry name" value="PREPHENATE_DEHYDR_3"/>
    <property type="match status" value="1"/>
</dbReference>
<evidence type="ECO:0000256" key="5">
    <source>
        <dbReference type="ARBA" id="ARBA00023222"/>
    </source>
</evidence>
<feature type="domain" description="ACT" evidence="10">
    <location>
        <begin position="195"/>
        <end position="273"/>
    </location>
</feature>
<dbReference type="PIRSF" id="PIRSF001500">
    <property type="entry name" value="Chor_mut_pdt_Ppr"/>
    <property type="match status" value="1"/>
</dbReference>
<evidence type="ECO:0000256" key="4">
    <source>
        <dbReference type="ARBA" id="ARBA00023141"/>
    </source>
</evidence>
<dbReference type="PANTHER" id="PTHR21022:SF19">
    <property type="entry name" value="PREPHENATE DEHYDRATASE-RELATED"/>
    <property type="match status" value="1"/>
</dbReference>
<evidence type="ECO:0000256" key="3">
    <source>
        <dbReference type="ARBA" id="ARBA00022605"/>
    </source>
</evidence>
<comment type="pathway">
    <text evidence="1">Amino-acid biosynthesis; L-phenylalanine biosynthesis; phenylpyruvate from prephenate: step 1/1.</text>
</comment>
<evidence type="ECO:0000313" key="11">
    <source>
        <dbReference type="EMBL" id="HDY59305.1"/>
    </source>
</evidence>
<dbReference type="EMBL" id="DSKY01000018">
    <property type="protein sequence ID" value="HDY59305.1"/>
    <property type="molecule type" value="Genomic_DNA"/>
</dbReference>
<dbReference type="InterPro" id="IPR008242">
    <property type="entry name" value="Chor_mutase/pphenate_deHydtase"/>
</dbReference>
<name>A0A7V0Z634_UNCW3</name>
<evidence type="ECO:0000256" key="6">
    <source>
        <dbReference type="ARBA" id="ARBA00023239"/>
    </source>
</evidence>
<comment type="caution">
    <text evidence="11">The sequence shown here is derived from an EMBL/GenBank/DDBJ whole genome shotgun (WGS) entry which is preliminary data.</text>
</comment>
<dbReference type="GO" id="GO:0005737">
    <property type="term" value="C:cytoplasm"/>
    <property type="evidence" value="ECO:0007669"/>
    <property type="project" value="TreeGrafter"/>
</dbReference>
<dbReference type="InterPro" id="IPR001086">
    <property type="entry name" value="Preph_deHydtase"/>
</dbReference>
<dbReference type="Gene3D" id="3.40.190.10">
    <property type="entry name" value="Periplasmic binding protein-like II"/>
    <property type="match status" value="2"/>
</dbReference>
<sequence length="285" mass="32320">MKKGNIKVYFQGTKGAYSELAAESYFGKNFSKIGLTRFEELIRALNDDPDAYAILPIENSLMGSIHRNYDLLLSSDAWIIGEVELKITYNLFGLGLEREIKEIWSHPAALDQCREFISKNPDYKILSFFDSAGAAEVVVKENRKDIGIIAGPQVGLIYGLNTIKKNIEDNPENFTRFLVLSKQKEIYPGSDAKSSLVFGVKNEPGILFRCLSIFALRNIDLVKLESRPIIGKTCWEYLFYIDLKGSIAEERIKKAIEILQDISVYTKFLGSYPVIKEHKDESHCK</sequence>
<evidence type="ECO:0000259" key="10">
    <source>
        <dbReference type="PROSITE" id="PS51671"/>
    </source>
</evidence>
<evidence type="ECO:0000256" key="7">
    <source>
        <dbReference type="ARBA" id="ARBA00047848"/>
    </source>
</evidence>
<evidence type="ECO:0000256" key="8">
    <source>
        <dbReference type="PIRSR" id="PIRSR001500-2"/>
    </source>
</evidence>
<dbReference type="InterPro" id="IPR045865">
    <property type="entry name" value="ACT-like_dom_sf"/>
</dbReference>
<dbReference type="InterPro" id="IPR002912">
    <property type="entry name" value="ACT_dom"/>
</dbReference>
<dbReference type="CDD" id="cd04905">
    <property type="entry name" value="ACT_CM-PDT"/>
    <property type="match status" value="1"/>
</dbReference>
<dbReference type="GO" id="GO:0004664">
    <property type="term" value="F:prephenate dehydratase activity"/>
    <property type="evidence" value="ECO:0007669"/>
    <property type="project" value="UniProtKB-EC"/>
</dbReference>
<evidence type="ECO:0000256" key="1">
    <source>
        <dbReference type="ARBA" id="ARBA00004741"/>
    </source>
</evidence>
<organism evidence="11">
    <name type="scientific">candidate division WOR-3 bacterium</name>
    <dbReference type="NCBI Taxonomy" id="2052148"/>
    <lineage>
        <taxon>Bacteria</taxon>
        <taxon>Bacteria division WOR-3</taxon>
    </lineage>
</organism>
<keyword evidence="3" id="KW-0028">Amino-acid biosynthesis</keyword>
<dbReference type="PROSITE" id="PS00857">
    <property type="entry name" value="PREPHENATE_DEHYDR_1"/>
    <property type="match status" value="1"/>
</dbReference>
<dbReference type="InterPro" id="IPR018528">
    <property type="entry name" value="Preph_deHydtase_CS"/>
</dbReference>
<dbReference type="Gene3D" id="3.30.70.260">
    <property type="match status" value="1"/>
</dbReference>
<accession>A0A7V0Z634</accession>
<dbReference type="UniPathway" id="UPA00121">
    <property type="reaction ID" value="UER00345"/>
</dbReference>
<dbReference type="PROSITE" id="PS51671">
    <property type="entry name" value="ACT"/>
    <property type="match status" value="1"/>
</dbReference>
<dbReference type="EC" id="4.2.1.51" evidence="2"/>
<evidence type="ECO:0000259" key="9">
    <source>
        <dbReference type="PROSITE" id="PS51171"/>
    </source>
</evidence>
<reference evidence="11" key="1">
    <citation type="journal article" date="2020" name="mSystems">
        <title>Genome- and Community-Level Interaction Insights into Carbon Utilization and Element Cycling Functions of Hydrothermarchaeota in Hydrothermal Sediment.</title>
        <authorList>
            <person name="Zhou Z."/>
            <person name="Liu Y."/>
            <person name="Xu W."/>
            <person name="Pan J."/>
            <person name="Luo Z.H."/>
            <person name="Li M."/>
        </authorList>
    </citation>
    <scope>NUCLEOTIDE SEQUENCE [LARGE SCALE GENOMIC DNA]</scope>
    <source>
        <strain evidence="11">SpSt-258</strain>
    </source>
</reference>
<gene>
    <name evidence="11" type="ORF">ENP86_07130</name>
</gene>
<keyword evidence="4" id="KW-0057">Aromatic amino acid biosynthesis</keyword>
<feature type="site" description="Essential for prephenate dehydratase activity" evidence="8">
    <location>
        <position position="175"/>
    </location>
</feature>
<keyword evidence="5" id="KW-0584">Phenylalanine biosynthesis</keyword>
<dbReference type="CDD" id="cd13631">
    <property type="entry name" value="PBP2_Ct-PDT_like"/>
    <property type="match status" value="1"/>
</dbReference>